<reference evidence="2 3" key="1">
    <citation type="submission" date="2023-07" db="EMBL/GenBank/DDBJ databases">
        <title>Genomic Encyclopedia of Type Strains, Phase IV (KMG-IV): sequencing the most valuable type-strain genomes for metagenomic binning, comparative biology and taxonomic classification.</title>
        <authorList>
            <person name="Goeker M."/>
        </authorList>
    </citation>
    <scope>NUCLEOTIDE SEQUENCE [LARGE SCALE GENOMIC DNA]</scope>
    <source>
        <strain evidence="2 3">DSM 15049</strain>
    </source>
</reference>
<gene>
    <name evidence="2" type="ORF">QOZ92_000010</name>
</gene>
<comment type="caution">
    <text evidence="2">The sequence shown here is derived from an EMBL/GenBank/DDBJ whole genome shotgun (WGS) entry which is preliminary data.</text>
</comment>
<feature type="domain" description="Glycosyltransferase 2-like" evidence="1">
    <location>
        <begin position="4"/>
        <end position="131"/>
    </location>
</feature>
<dbReference type="GO" id="GO:0016757">
    <property type="term" value="F:glycosyltransferase activity"/>
    <property type="evidence" value="ECO:0007669"/>
    <property type="project" value="UniProtKB-KW"/>
</dbReference>
<evidence type="ECO:0000313" key="2">
    <source>
        <dbReference type="EMBL" id="MDQ0554900.1"/>
    </source>
</evidence>
<name>A0ABU0MVJ3_9FIRM</name>
<dbReference type="RefSeq" id="WP_307501075.1">
    <property type="nucleotide sequence ID" value="NZ_BAAACE010000026.1"/>
</dbReference>
<dbReference type="Pfam" id="PF00535">
    <property type="entry name" value="Glycos_transf_2"/>
    <property type="match status" value="1"/>
</dbReference>
<dbReference type="EC" id="2.4.-.-" evidence="2"/>
<evidence type="ECO:0000259" key="1">
    <source>
        <dbReference type="Pfam" id="PF00535"/>
    </source>
</evidence>
<protein>
    <submittedName>
        <fullName evidence="2">Teichuronic acid biosynthesis glycosyltransferase TuaG</fullName>
        <ecNumber evidence="2">2.4.-.-</ecNumber>
    </submittedName>
</protein>
<keyword evidence="2" id="KW-0328">Glycosyltransferase</keyword>
<keyword evidence="3" id="KW-1185">Reference proteome</keyword>
<dbReference type="PANTHER" id="PTHR22916:SF3">
    <property type="entry name" value="UDP-GLCNAC:BETAGAL BETA-1,3-N-ACETYLGLUCOSAMINYLTRANSFERASE-LIKE PROTEIN 1"/>
    <property type="match status" value="1"/>
</dbReference>
<dbReference type="CDD" id="cd00761">
    <property type="entry name" value="Glyco_tranf_GTA_type"/>
    <property type="match status" value="1"/>
</dbReference>
<organism evidence="2 3">
    <name type="scientific">Paraclostridium ghonii</name>
    <dbReference type="NCBI Taxonomy" id="29358"/>
    <lineage>
        <taxon>Bacteria</taxon>
        <taxon>Bacillati</taxon>
        <taxon>Bacillota</taxon>
        <taxon>Clostridia</taxon>
        <taxon>Peptostreptococcales</taxon>
        <taxon>Peptostreptococcaceae</taxon>
        <taxon>Paraclostridium</taxon>
    </lineage>
</organism>
<dbReference type="PANTHER" id="PTHR22916">
    <property type="entry name" value="GLYCOSYLTRANSFERASE"/>
    <property type="match status" value="1"/>
</dbReference>
<keyword evidence="2" id="KW-0808">Transferase</keyword>
<evidence type="ECO:0000313" key="3">
    <source>
        <dbReference type="Proteomes" id="UP001232584"/>
    </source>
</evidence>
<dbReference type="EMBL" id="JAUSWG010000001">
    <property type="protein sequence ID" value="MDQ0554900.1"/>
    <property type="molecule type" value="Genomic_DNA"/>
</dbReference>
<accession>A0ABU0MVJ3</accession>
<dbReference type="SUPFAM" id="SSF53448">
    <property type="entry name" value="Nucleotide-diphospho-sugar transferases"/>
    <property type="match status" value="1"/>
</dbReference>
<proteinExistence type="predicted"/>
<dbReference type="InterPro" id="IPR001173">
    <property type="entry name" value="Glyco_trans_2-like"/>
</dbReference>
<dbReference type="Gene3D" id="3.90.550.10">
    <property type="entry name" value="Spore Coat Polysaccharide Biosynthesis Protein SpsA, Chain A"/>
    <property type="match status" value="1"/>
</dbReference>
<sequence>MKVSIITPVYNSEKFIKDTISSVLKQTYKNWEMILVDDCSTDNSEQIINEYVKKDSRFKYIKLEQNSGSAVARNRAIKEASGRFLAFLDSDDIWEPEKLDLQIKFMIDNNVGFTFTAYKIIDENGNPTDKIVNVPNTITYEELLKNTIIGCLTVVIDKEIVGEIQMPNLRARQDFATWLSVLKKGYTAYGINTPLAKYRIVTNSVSSNKLKMIRRNWNVYRNIEELSLMKSAYVTSYYVFNAIKKRV</sequence>
<dbReference type="InterPro" id="IPR029044">
    <property type="entry name" value="Nucleotide-diphossugar_trans"/>
</dbReference>
<dbReference type="Proteomes" id="UP001232584">
    <property type="component" value="Unassembled WGS sequence"/>
</dbReference>